<proteinExistence type="predicted"/>
<name>A0ABU5L936_9RICK</name>
<accession>A0ABU5L936</accession>
<comment type="caution">
    <text evidence="1">The sequence shown here is derived from an EMBL/GenBank/DDBJ whole genome shotgun (WGS) entry which is preliminary data.</text>
</comment>
<keyword evidence="2" id="KW-1185">Reference proteome</keyword>
<gene>
    <name evidence="1" type="ORF">Cyrtocomes_01021</name>
</gene>
<evidence type="ECO:0000313" key="2">
    <source>
        <dbReference type="Proteomes" id="UP001293791"/>
    </source>
</evidence>
<sequence>MGHSNNNADDVCTYITQIAVAFSKSAEKGIFFLKSAIRPESQDSNKSFDDLISSMRHGLAPQGELLDKVIDNMILLRKLCAAHGSSRVIAEKEIKKIEDYVAILTRKSL</sequence>
<dbReference type="RefSeq" id="WP_322498084.1">
    <property type="nucleotide sequence ID" value="NZ_JARGYT010000077.1"/>
</dbReference>
<evidence type="ECO:0000313" key="1">
    <source>
        <dbReference type="EMBL" id="MDZ5762630.1"/>
    </source>
</evidence>
<organism evidence="1 2">
    <name type="scientific">Candidatus Cyrtobacter comes</name>
    <dbReference type="NCBI Taxonomy" id="675776"/>
    <lineage>
        <taxon>Bacteria</taxon>
        <taxon>Pseudomonadati</taxon>
        <taxon>Pseudomonadota</taxon>
        <taxon>Alphaproteobacteria</taxon>
        <taxon>Rickettsiales</taxon>
        <taxon>Candidatus Midichloriaceae</taxon>
        <taxon>Candidatus Cyrtobacter</taxon>
    </lineage>
</organism>
<protein>
    <submittedName>
        <fullName evidence="1">Uncharacterized protein</fullName>
    </submittedName>
</protein>
<dbReference type="EMBL" id="JARGYT010000077">
    <property type="protein sequence ID" value="MDZ5762630.1"/>
    <property type="molecule type" value="Genomic_DNA"/>
</dbReference>
<reference evidence="1 2" key="1">
    <citation type="submission" date="2023-02" db="EMBL/GenBank/DDBJ databases">
        <title>Host association and intracellularity evolved multiple times independently in the Rickettsiales.</title>
        <authorList>
            <person name="Castelli M."/>
            <person name="Nardi T."/>
            <person name="Gammuto L."/>
            <person name="Bellinzona G."/>
            <person name="Sabaneyeva E."/>
            <person name="Potekhin A."/>
            <person name="Serra V."/>
            <person name="Petroni G."/>
            <person name="Sassera D."/>
        </authorList>
    </citation>
    <scope>NUCLEOTIDE SEQUENCE [LARGE SCALE GENOMIC DNA]</scope>
    <source>
        <strain evidence="1 2">BOD18</strain>
    </source>
</reference>
<dbReference type="Proteomes" id="UP001293791">
    <property type="component" value="Unassembled WGS sequence"/>
</dbReference>